<dbReference type="AlphaFoldDB" id="A0A1Y2IRN9"/>
<keyword evidence="1" id="KW-0812">Transmembrane</keyword>
<keyword evidence="3" id="KW-1185">Reference proteome</keyword>
<dbReference type="OrthoDB" id="2756950at2759"/>
<organism evidence="2 3">
    <name type="scientific">Trametes coccinea (strain BRFM310)</name>
    <name type="common">Pycnoporus coccineus</name>
    <dbReference type="NCBI Taxonomy" id="1353009"/>
    <lineage>
        <taxon>Eukaryota</taxon>
        <taxon>Fungi</taxon>
        <taxon>Dikarya</taxon>
        <taxon>Basidiomycota</taxon>
        <taxon>Agaricomycotina</taxon>
        <taxon>Agaricomycetes</taxon>
        <taxon>Polyporales</taxon>
        <taxon>Polyporaceae</taxon>
        <taxon>Trametes</taxon>
    </lineage>
</organism>
<keyword evidence="1" id="KW-0472">Membrane</keyword>
<gene>
    <name evidence="2" type="ORF">PYCCODRAFT_200988</name>
</gene>
<name>A0A1Y2IRN9_TRAC3</name>
<proteinExistence type="predicted"/>
<keyword evidence="1" id="KW-1133">Transmembrane helix</keyword>
<protein>
    <submittedName>
        <fullName evidence="2">Uncharacterized protein</fullName>
    </submittedName>
</protein>
<dbReference type="EMBL" id="KZ084099">
    <property type="protein sequence ID" value="OSD03809.1"/>
    <property type="molecule type" value="Genomic_DNA"/>
</dbReference>
<evidence type="ECO:0000313" key="3">
    <source>
        <dbReference type="Proteomes" id="UP000193067"/>
    </source>
</evidence>
<evidence type="ECO:0000313" key="2">
    <source>
        <dbReference type="EMBL" id="OSD03809.1"/>
    </source>
</evidence>
<evidence type="ECO:0000256" key="1">
    <source>
        <dbReference type="SAM" id="Phobius"/>
    </source>
</evidence>
<feature type="transmembrane region" description="Helical" evidence="1">
    <location>
        <begin position="47"/>
        <end position="67"/>
    </location>
</feature>
<reference evidence="2 3" key="1">
    <citation type="journal article" date="2015" name="Biotechnol. Biofuels">
        <title>Enhanced degradation of softwood versus hardwood by the white-rot fungus Pycnoporus coccineus.</title>
        <authorList>
            <person name="Couturier M."/>
            <person name="Navarro D."/>
            <person name="Chevret D."/>
            <person name="Henrissat B."/>
            <person name="Piumi F."/>
            <person name="Ruiz-Duenas F.J."/>
            <person name="Martinez A.T."/>
            <person name="Grigoriev I.V."/>
            <person name="Riley R."/>
            <person name="Lipzen A."/>
            <person name="Berrin J.G."/>
            <person name="Master E.R."/>
            <person name="Rosso M.N."/>
        </authorList>
    </citation>
    <scope>NUCLEOTIDE SEQUENCE [LARGE SCALE GENOMIC DNA]</scope>
    <source>
        <strain evidence="2 3">BRFM310</strain>
    </source>
</reference>
<sequence>MRPTLHRIMLENGTLYFLLLLCLNLLQLVFTKLSLDLSTLGSGSADYSYIILFLDPLTSILISHFILNLRAANECSSSSIHSSFVNGELQFAQQQELVNSLDGPVYTLSNSYSQSIDQIEMEDMGVVETMGVEERANVEERDEVQV</sequence>
<accession>A0A1Y2IRN9</accession>
<dbReference type="Proteomes" id="UP000193067">
    <property type="component" value="Unassembled WGS sequence"/>
</dbReference>